<proteinExistence type="predicted"/>
<reference evidence="1" key="1">
    <citation type="journal article" date="2021" name="New Phytol.">
        <title>Evolutionary innovations through gain and loss of genes in the ectomycorrhizal Boletales.</title>
        <authorList>
            <person name="Wu G."/>
            <person name="Miyauchi S."/>
            <person name="Morin E."/>
            <person name="Kuo A."/>
            <person name="Drula E."/>
            <person name="Varga T."/>
            <person name="Kohler A."/>
            <person name="Feng B."/>
            <person name="Cao Y."/>
            <person name="Lipzen A."/>
            <person name="Daum C."/>
            <person name="Hundley H."/>
            <person name="Pangilinan J."/>
            <person name="Johnson J."/>
            <person name="Barry K."/>
            <person name="LaButti K."/>
            <person name="Ng V."/>
            <person name="Ahrendt S."/>
            <person name="Min B."/>
            <person name="Choi I.G."/>
            <person name="Park H."/>
            <person name="Plett J.M."/>
            <person name="Magnuson J."/>
            <person name="Spatafora J.W."/>
            <person name="Nagy L.G."/>
            <person name="Henrissat B."/>
            <person name="Grigoriev I.V."/>
            <person name="Yang Z.L."/>
            <person name="Xu J."/>
            <person name="Martin F.M."/>
        </authorList>
    </citation>
    <scope>NUCLEOTIDE SEQUENCE</scope>
    <source>
        <strain evidence="1">KUC20120723A-06</strain>
    </source>
</reference>
<accession>A0ACB8BL03</accession>
<comment type="caution">
    <text evidence="1">The sequence shown here is derived from an EMBL/GenBank/DDBJ whole genome shotgun (WGS) entry which is preliminary data.</text>
</comment>
<evidence type="ECO:0000313" key="1">
    <source>
        <dbReference type="EMBL" id="KAH7925921.1"/>
    </source>
</evidence>
<sequence length="276" mass="31031">MSTDDVKNILIFGQTGAGKSSLVNLIAQADVADTSSDGSSCTLKSTSYSVTFDSCAFCIFDTVGLNEPHLSGTEYISAAERACNLVNELKNAGGIHLLVFCMGEPRITQTVQQNYRLFYEFLCREEVSVALVITHMENEDPMDSWWDRNTKKFKEFGITPVGHACVATARGLNERFVEQYEESKEKVRDLLKEHGTGKPFSMKRRSWIMRVLRFLAELVGISPSYHTRREVVDNLVRRCGISKEEAEVLATKAGFVEIEGKTFFQRWFPASFMSSS</sequence>
<evidence type="ECO:0000313" key="2">
    <source>
        <dbReference type="Proteomes" id="UP000790709"/>
    </source>
</evidence>
<gene>
    <name evidence="1" type="ORF">BV22DRAFT_1104644</name>
</gene>
<dbReference type="Proteomes" id="UP000790709">
    <property type="component" value="Unassembled WGS sequence"/>
</dbReference>
<organism evidence="1 2">
    <name type="scientific">Leucogyrophana mollusca</name>
    <dbReference type="NCBI Taxonomy" id="85980"/>
    <lineage>
        <taxon>Eukaryota</taxon>
        <taxon>Fungi</taxon>
        <taxon>Dikarya</taxon>
        <taxon>Basidiomycota</taxon>
        <taxon>Agaricomycotina</taxon>
        <taxon>Agaricomycetes</taxon>
        <taxon>Agaricomycetidae</taxon>
        <taxon>Boletales</taxon>
        <taxon>Boletales incertae sedis</taxon>
        <taxon>Leucogyrophana</taxon>
    </lineage>
</organism>
<keyword evidence="2" id="KW-1185">Reference proteome</keyword>
<protein>
    <submittedName>
        <fullName evidence="1">Uncharacterized protein</fullName>
    </submittedName>
</protein>
<name>A0ACB8BL03_9AGAM</name>
<dbReference type="EMBL" id="MU266392">
    <property type="protein sequence ID" value="KAH7925921.1"/>
    <property type="molecule type" value="Genomic_DNA"/>
</dbReference>